<evidence type="ECO:0000313" key="2">
    <source>
        <dbReference type="Proteomes" id="UP001057402"/>
    </source>
</evidence>
<sequence>MLASIYGKRWVLLCAFGTEIVLTDPKRGLKVAVEKAEGNVPRIQMPTCVSSLIMFQTLKFISKQQGLKFGEYWTLSENDDQRSEGYMPSILDVKILDEVIKVTNDEAVMMARRLALEEGLLVATSLNSTECFILQSGASMFTWHGNQSTFEQQQHAAKVAEFFKPEVTLKHAKEGTES</sequence>
<proteinExistence type="predicted"/>
<dbReference type="Proteomes" id="UP001057402">
    <property type="component" value="Chromosome 4"/>
</dbReference>
<keyword evidence="2" id="KW-1185">Reference proteome</keyword>
<organism evidence="1 2">
    <name type="scientific">Melastoma candidum</name>
    <dbReference type="NCBI Taxonomy" id="119954"/>
    <lineage>
        <taxon>Eukaryota</taxon>
        <taxon>Viridiplantae</taxon>
        <taxon>Streptophyta</taxon>
        <taxon>Embryophyta</taxon>
        <taxon>Tracheophyta</taxon>
        <taxon>Spermatophyta</taxon>
        <taxon>Magnoliopsida</taxon>
        <taxon>eudicotyledons</taxon>
        <taxon>Gunneridae</taxon>
        <taxon>Pentapetalae</taxon>
        <taxon>rosids</taxon>
        <taxon>malvids</taxon>
        <taxon>Myrtales</taxon>
        <taxon>Melastomataceae</taxon>
        <taxon>Melastomatoideae</taxon>
        <taxon>Melastomateae</taxon>
        <taxon>Melastoma</taxon>
    </lineage>
</organism>
<accession>A0ACB9RHS0</accession>
<comment type="caution">
    <text evidence="1">The sequence shown here is derived from an EMBL/GenBank/DDBJ whole genome shotgun (WGS) entry which is preliminary data.</text>
</comment>
<protein>
    <submittedName>
        <fullName evidence="1">Uncharacterized protein</fullName>
    </submittedName>
</protein>
<reference evidence="2" key="1">
    <citation type="journal article" date="2023" name="Front. Plant Sci.">
        <title>Chromosomal-level genome assembly of Melastoma candidum provides insights into trichome evolution.</title>
        <authorList>
            <person name="Zhong Y."/>
            <person name="Wu W."/>
            <person name="Sun C."/>
            <person name="Zou P."/>
            <person name="Liu Y."/>
            <person name="Dai S."/>
            <person name="Zhou R."/>
        </authorList>
    </citation>
    <scope>NUCLEOTIDE SEQUENCE [LARGE SCALE GENOMIC DNA]</scope>
</reference>
<dbReference type="EMBL" id="CM042883">
    <property type="protein sequence ID" value="KAI4378404.1"/>
    <property type="molecule type" value="Genomic_DNA"/>
</dbReference>
<gene>
    <name evidence="1" type="ORF">MLD38_015886</name>
</gene>
<evidence type="ECO:0000313" key="1">
    <source>
        <dbReference type="EMBL" id="KAI4378404.1"/>
    </source>
</evidence>
<name>A0ACB9RHS0_9MYRT</name>